<comment type="function">
    <text evidence="8">Converts the free carboxyl group of a malonyl-thioester to its methyl ester by transfer of a methyl group from S-adenosyl-L-methionine (SAM). It allows to synthesize pimeloyl-ACP via the fatty acid synthetic pathway.</text>
</comment>
<dbReference type="InterPro" id="IPR050602">
    <property type="entry name" value="Malonyl-ACP_OMT"/>
</dbReference>
<evidence type="ECO:0000256" key="2">
    <source>
        <dbReference type="ARBA" id="ARBA00004746"/>
    </source>
</evidence>
<dbReference type="InterPro" id="IPR029063">
    <property type="entry name" value="SAM-dependent_MTases_sf"/>
</dbReference>
<dbReference type="InterPro" id="IPR011814">
    <property type="entry name" value="BioC"/>
</dbReference>
<comment type="pathway">
    <text evidence="2 8">Cofactor biosynthesis; biotin biosynthesis.</text>
</comment>
<evidence type="ECO:0000256" key="6">
    <source>
        <dbReference type="ARBA" id="ARBA00022691"/>
    </source>
</evidence>
<feature type="domain" description="Methyltransferase type 11" evidence="9">
    <location>
        <begin position="54"/>
        <end position="165"/>
    </location>
</feature>
<evidence type="ECO:0000256" key="8">
    <source>
        <dbReference type="HAMAP-Rule" id="MF_00835"/>
    </source>
</evidence>
<comment type="similarity">
    <text evidence="8">Belongs to the methyltransferase superfamily.</text>
</comment>
<dbReference type="EC" id="2.1.1.197" evidence="3 8"/>
<dbReference type="CDD" id="cd02440">
    <property type="entry name" value="AdoMet_MTases"/>
    <property type="match status" value="1"/>
</dbReference>
<evidence type="ECO:0000313" key="10">
    <source>
        <dbReference type="EMBL" id="RZT76006.1"/>
    </source>
</evidence>
<protein>
    <recommendedName>
        <fullName evidence="3 8">Malonyl-[acyl-carrier protein] O-methyltransferase</fullName>
        <shortName evidence="8">Malonyl-ACP O-methyltransferase</shortName>
        <ecNumber evidence="3 8">2.1.1.197</ecNumber>
    </recommendedName>
    <alternativeName>
        <fullName evidence="8">Biotin synthesis protein BioC</fullName>
    </alternativeName>
</protein>
<evidence type="ECO:0000256" key="5">
    <source>
        <dbReference type="ARBA" id="ARBA00022679"/>
    </source>
</evidence>
<keyword evidence="5 8" id="KW-0808">Transferase</keyword>
<sequence length="300" mass="32549">MEQAAAPLVDDRQVRRAFARAAAGYDGAAFVAREVGGRMAERLDYVRLEPARILDLGCATGADLAPLQARYPQALTVGVDAVPAMLDQARRQHPASGPLLSRLPAWLGGGSRGPALAGGEAARLPFAGGSFSLLWSNLMLHWVNDPEPVLKELHRTLEVGGLLMFSTFGPDTLKELRAAFGDGYAHTQRFIDMHDWGDLLVHCGFADPVMDMEILTLTYPDFDALAAELKAAGDTVAMTARRHGLMTPRLWRQAAAAFAAKARDGRVPVTLEVVYGHAWKTAPKKTADGRSIVRFDRNRP</sequence>
<keyword evidence="7 8" id="KW-0093">Biotin biosynthesis</keyword>
<evidence type="ECO:0000313" key="11">
    <source>
        <dbReference type="Proteomes" id="UP000292136"/>
    </source>
</evidence>
<dbReference type="Pfam" id="PF08241">
    <property type="entry name" value="Methyltransf_11"/>
    <property type="match status" value="1"/>
</dbReference>
<reference evidence="10 11" key="1">
    <citation type="submission" date="2019-02" db="EMBL/GenBank/DDBJ databases">
        <title>Genomic Encyclopedia of Type Strains, Phase IV (KMG-IV): sequencing the most valuable type-strain genomes for metagenomic binning, comparative biology and taxonomic classification.</title>
        <authorList>
            <person name="Goeker M."/>
        </authorList>
    </citation>
    <scope>NUCLEOTIDE SEQUENCE [LARGE SCALE GENOMIC DNA]</scope>
    <source>
        <strain evidence="10 11">DSM 21223</strain>
    </source>
</reference>
<evidence type="ECO:0000256" key="1">
    <source>
        <dbReference type="ARBA" id="ARBA00000852"/>
    </source>
</evidence>
<accession>A0ABY0IPK5</accession>
<dbReference type="HAMAP" id="MF_00835">
    <property type="entry name" value="BioC"/>
    <property type="match status" value="1"/>
</dbReference>
<dbReference type="RefSeq" id="WP_014236399.1">
    <property type="nucleotide sequence ID" value="NZ_SHKM01000002.1"/>
</dbReference>
<comment type="catalytic activity">
    <reaction evidence="1 8">
        <text>malonyl-[ACP] + S-adenosyl-L-methionine = malonyl-[ACP] methyl ester + S-adenosyl-L-homocysteine</text>
        <dbReference type="Rhea" id="RHEA:17105"/>
        <dbReference type="Rhea" id="RHEA-COMP:9623"/>
        <dbReference type="Rhea" id="RHEA-COMP:9954"/>
        <dbReference type="ChEBI" id="CHEBI:57856"/>
        <dbReference type="ChEBI" id="CHEBI:59789"/>
        <dbReference type="ChEBI" id="CHEBI:78449"/>
        <dbReference type="ChEBI" id="CHEBI:78845"/>
        <dbReference type="EC" id="2.1.1.197"/>
    </reaction>
</comment>
<dbReference type="Proteomes" id="UP000292136">
    <property type="component" value="Unassembled WGS sequence"/>
</dbReference>
<comment type="caution">
    <text evidence="10">The sequence shown here is derived from an EMBL/GenBank/DDBJ whole genome shotgun (WGS) entry which is preliminary data.</text>
</comment>
<gene>
    <name evidence="8" type="primary">bioC</name>
    <name evidence="10" type="ORF">EV678_1874</name>
</gene>
<organism evidence="10 11">
    <name type="scientific">Azospira oryzae</name>
    <dbReference type="NCBI Taxonomy" id="146939"/>
    <lineage>
        <taxon>Bacteria</taxon>
        <taxon>Pseudomonadati</taxon>
        <taxon>Pseudomonadota</taxon>
        <taxon>Betaproteobacteria</taxon>
        <taxon>Rhodocyclales</taxon>
        <taxon>Rhodocyclaceae</taxon>
        <taxon>Azospira</taxon>
    </lineage>
</organism>
<evidence type="ECO:0000259" key="9">
    <source>
        <dbReference type="Pfam" id="PF08241"/>
    </source>
</evidence>
<dbReference type="Gene3D" id="3.40.50.150">
    <property type="entry name" value="Vaccinia Virus protein VP39"/>
    <property type="match status" value="1"/>
</dbReference>
<dbReference type="SUPFAM" id="SSF53335">
    <property type="entry name" value="S-adenosyl-L-methionine-dependent methyltransferases"/>
    <property type="match status" value="1"/>
</dbReference>
<name>A0ABY0IPK5_9RHOO</name>
<evidence type="ECO:0000256" key="4">
    <source>
        <dbReference type="ARBA" id="ARBA00022603"/>
    </source>
</evidence>
<keyword evidence="6 8" id="KW-0949">S-adenosyl-L-methionine</keyword>
<evidence type="ECO:0000256" key="3">
    <source>
        <dbReference type="ARBA" id="ARBA00012327"/>
    </source>
</evidence>
<dbReference type="PANTHER" id="PTHR13090">
    <property type="entry name" value="ARGININE-HYDROXYLASE NDUFAF5, MITOCHONDRIAL"/>
    <property type="match status" value="1"/>
</dbReference>
<evidence type="ECO:0000256" key="7">
    <source>
        <dbReference type="ARBA" id="ARBA00022756"/>
    </source>
</evidence>
<keyword evidence="4 8" id="KW-0489">Methyltransferase</keyword>
<keyword evidence="11" id="KW-1185">Reference proteome</keyword>
<dbReference type="InterPro" id="IPR013216">
    <property type="entry name" value="Methyltransf_11"/>
</dbReference>
<dbReference type="PANTHER" id="PTHR13090:SF1">
    <property type="entry name" value="ARGININE-HYDROXYLASE NDUFAF5, MITOCHONDRIAL"/>
    <property type="match status" value="1"/>
</dbReference>
<dbReference type="EMBL" id="SHKM01000002">
    <property type="protein sequence ID" value="RZT76006.1"/>
    <property type="molecule type" value="Genomic_DNA"/>
</dbReference>
<proteinExistence type="inferred from homology"/>